<evidence type="ECO:0000256" key="14">
    <source>
        <dbReference type="NCBIfam" id="TIGR02402"/>
    </source>
</evidence>
<protein>
    <recommendedName>
        <fullName evidence="5 14">Malto-oligosyltrehalose trehalohydrolase</fullName>
        <shortName evidence="15">MTHase</shortName>
        <ecNumber evidence="14 15">3.2.1.141</ecNumber>
    </recommendedName>
    <alternativeName>
        <fullName evidence="12 15">4-alpha-D-((1-&gt;4)-alpha-D-glucano)trehalose trehalohydrolase</fullName>
    </alternativeName>
    <alternativeName>
        <fullName evidence="11 15">Maltooligosyl trehalose trehalohydrolase</fullName>
    </alternativeName>
</protein>
<evidence type="ECO:0000256" key="1">
    <source>
        <dbReference type="ARBA" id="ARBA00000826"/>
    </source>
</evidence>
<evidence type="ECO:0000256" key="15">
    <source>
        <dbReference type="PIRNR" id="PIRNR006337"/>
    </source>
</evidence>
<feature type="domain" description="Glycosyl hydrolase family 13 catalytic" evidence="16">
    <location>
        <begin position="96"/>
        <end position="457"/>
    </location>
</feature>
<comment type="caution">
    <text evidence="17">The sequence shown here is derived from an EMBL/GenBank/DDBJ whole genome shotgun (WGS) entry which is preliminary data.</text>
</comment>
<dbReference type="SMART" id="SM00642">
    <property type="entry name" value="Aamy"/>
    <property type="match status" value="1"/>
</dbReference>
<dbReference type="PANTHER" id="PTHR43651">
    <property type="entry name" value="1,4-ALPHA-GLUCAN-BRANCHING ENZYME"/>
    <property type="match status" value="1"/>
</dbReference>
<dbReference type="InterPro" id="IPR017853">
    <property type="entry name" value="GH"/>
</dbReference>
<keyword evidence="7" id="KW-0808">Transferase</keyword>
<evidence type="ECO:0000256" key="8">
    <source>
        <dbReference type="ARBA" id="ARBA00022801"/>
    </source>
</evidence>
<dbReference type="EMBL" id="BIMW01000101">
    <property type="protein sequence ID" value="GCE94544.1"/>
    <property type="molecule type" value="Genomic_DNA"/>
</dbReference>
<evidence type="ECO:0000256" key="5">
    <source>
        <dbReference type="ARBA" id="ARBA00015938"/>
    </source>
</evidence>
<gene>
    <name evidence="17" type="ORF">NIES46_26020</name>
</gene>
<sequence length="606" mass="68421">MKIGANYLGGDRCEFVVWSPIRETVNLQIETPSPRLVPMTKDSEGYWRVTVSDVSPGTRYRYQLDPDTIRPDPASQYQPEDVHGPSQVVNHDAFNWQDGNWSGVPLADLIIYELHVGTFTPEGTFEAIIPRLGELLDLGITAIELMPVSQFPGSRNWGYDGVYPYAVQTSYGGPEGLKALVNACHQQGMAVVLDVVYNHFGPEGNYTRDFGPYFTSKYQTPWGSAINYDDAGSPGVRNFVVENVLYWFRDYHIDALRLDAIHAIYDLGAKHILEEMADEVAALSEAQGRQFYLIAESDLNDVRIINPKNLGGYGIDAQWSDDFHHALRTLITGDLTGYYKDFGKGADLAKALSESFVYSWDYSPNRDRYHGSYAGDRPPSQFVVCCQNHDQIGNRMLGERLSQLASLSALKLAAATVLLSPYIPMLFMGEEYGETAPFMYFISHSDPDLIEAVRQGRKSEFEEFHAVGETPDAQSIETFKQSILDWEKRSQGHHQTLLGFYKQLISLRHEIPAIKKGDRQNQKITSDESQKLVSYHRWTDNSQILCILNFNKQPATYHFQNSGQTWRKKLDSSDSIWMGPGSHLPDTINNSQEITLNPESCILYNC</sequence>
<dbReference type="Proteomes" id="UP000326169">
    <property type="component" value="Unassembled WGS sequence"/>
</dbReference>
<evidence type="ECO:0000256" key="3">
    <source>
        <dbReference type="ARBA" id="ARBA00005199"/>
    </source>
</evidence>
<dbReference type="Pfam" id="PF02806">
    <property type="entry name" value="Alpha-amylase_C"/>
    <property type="match status" value="1"/>
</dbReference>
<dbReference type="InterPro" id="IPR013780">
    <property type="entry name" value="Glyco_hydro_b"/>
</dbReference>
<dbReference type="GeneID" id="301683440"/>
<dbReference type="EC" id="3.2.1.141" evidence="14 15"/>
<evidence type="ECO:0000256" key="9">
    <source>
        <dbReference type="ARBA" id="ARBA00023277"/>
    </source>
</evidence>
<comment type="catalytic activity">
    <reaction evidence="1">
        <text>Transfers a segment of a (1-&gt;4)-alpha-D-glucan chain to a primary hydroxy group in a similar glucan chain.</text>
        <dbReference type="EC" id="2.4.1.18"/>
    </reaction>
</comment>
<keyword evidence="8 15" id="KW-0378">Hydrolase</keyword>
<dbReference type="Gene3D" id="2.60.40.1180">
    <property type="entry name" value="Golgi alpha-mannosidase II"/>
    <property type="match status" value="1"/>
</dbReference>
<dbReference type="Gene3D" id="3.20.20.80">
    <property type="entry name" value="Glycosidases"/>
    <property type="match status" value="1"/>
</dbReference>
<evidence type="ECO:0000259" key="16">
    <source>
        <dbReference type="SMART" id="SM00642"/>
    </source>
</evidence>
<dbReference type="InterPro" id="IPR044901">
    <property type="entry name" value="Trehalose_TreZ_E-set_sf"/>
</dbReference>
<dbReference type="CDD" id="cd02853">
    <property type="entry name" value="E_set_MTHase_like_N"/>
    <property type="match status" value="1"/>
</dbReference>
<organism evidence="17 18">
    <name type="scientific">Limnospira platensis NIES-46</name>
    <dbReference type="NCBI Taxonomy" id="1236695"/>
    <lineage>
        <taxon>Bacteria</taxon>
        <taxon>Bacillati</taxon>
        <taxon>Cyanobacteriota</taxon>
        <taxon>Cyanophyceae</taxon>
        <taxon>Oscillatoriophycideae</taxon>
        <taxon>Oscillatoriales</taxon>
        <taxon>Sirenicapillariaceae</taxon>
        <taxon>Limnospira</taxon>
    </lineage>
</organism>
<reference evidence="17 18" key="1">
    <citation type="journal article" date="2019" name="J Genomics">
        <title>The Draft Genome of a Hydrogen-producing Cyanobacterium, Arthrospira platensis NIES-46.</title>
        <authorList>
            <person name="Suzuki S."/>
            <person name="Yamaguchi H."/>
            <person name="Kawachi M."/>
        </authorList>
    </citation>
    <scope>NUCLEOTIDE SEQUENCE [LARGE SCALE GENOMIC DNA]</scope>
    <source>
        <strain evidence="17 18">NIES-46</strain>
    </source>
</reference>
<name>A0A5M3T4Y9_LIMPL</name>
<dbReference type="PANTHER" id="PTHR43651:SF11">
    <property type="entry name" value="MALTO-OLIGOSYLTREHALOSE TREHALOHYDROLASE"/>
    <property type="match status" value="1"/>
</dbReference>
<comment type="subcellular location">
    <subcellularLocation>
        <location evidence="2">Cytoplasm</location>
    </subcellularLocation>
</comment>
<dbReference type="InterPro" id="IPR013783">
    <property type="entry name" value="Ig-like_fold"/>
</dbReference>
<keyword evidence="10 15" id="KW-0326">Glycosidase</keyword>
<comment type="pathway">
    <text evidence="3 15">Glycan biosynthesis; trehalose biosynthesis.</text>
</comment>
<evidence type="ECO:0000256" key="13">
    <source>
        <dbReference type="ARBA" id="ARBA00034013"/>
    </source>
</evidence>
<dbReference type="PIRSF" id="PIRSF006337">
    <property type="entry name" value="Trehalose_TreZ"/>
    <property type="match status" value="1"/>
</dbReference>
<evidence type="ECO:0000313" key="18">
    <source>
        <dbReference type="Proteomes" id="UP000326169"/>
    </source>
</evidence>
<keyword evidence="18" id="KW-1185">Reference proteome</keyword>
<dbReference type="Gene3D" id="2.60.40.10">
    <property type="entry name" value="Immunoglobulins"/>
    <property type="match status" value="1"/>
</dbReference>
<evidence type="ECO:0000256" key="4">
    <source>
        <dbReference type="ARBA" id="ARBA00009000"/>
    </source>
</evidence>
<comment type="catalytic activity">
    <reaction evidence="13 15">
        <text>hydrolysis of (1-&gt;4)-alpha-D-glucosidic linkage in 4-alpha-D-[(1-&gt;4)-alpha-D-glucanosyl]n trehalose to yield trehalose and (1-&gt;4)-alpha-D-glucan.</text>
        <dbReference type="EC" id="3.2.1.141"/>
    </reaction>
</comment>
<proteinExistence type="inferred from homology"/>
<evidence type="ECO:0000256" key="7">
    <source>
        <dbReference type="ARBA" id="ARBA00022679"/>
    </source>
</evidence>
<dbReference type="SUPFAM" id="SSF81296">
    <property type="entry name" value="E set domains"/>
    <property type="match status" value="1"/>
</dbReference>
<dbReference type="InterPro" id="IPR014756">
    <property type="entry name" value="Ig_E-set"/>
</dbReference>
<evidence type="ECO:0000256" key="6">
    <source>
        <dbReference type="ARBA" id="ARBA00022490"/>
    </source>
</evidence>
<evidence type="ECO:0000256" key="10">
    <source>
        <dbReference type="ARBA" id="ARBA00023295"/>
    </source>
</evidence>
<accession>A0A5M3T4Y9</accession>
<evidence type="ECO:0000256" key="12">
    <source>
        <dbReference type="ARBA" id="ARBA00033284"/>
    </source>
</evidence>
<dbReference type="Pfam" id="PF00128">
    <property type="entry name" value="Alpha-amylase"/>
    <property type="match status" value="1"/>
</dbReference>
<keyword evidence="9" id="KW-0119">Carbohydrate metabolism</keyword>
<evidence type="ECO:0000256" key="2">
    <source>
        <dbReference type="ARBA" id="ARBA00004496"/>
    </source>
</evidence>
<dbReference type="Gene3D" id="1.10.10.760">
    <property type="entry name" value="E-set domains of sugar-utilizing enzymes"/>
    <property type="match status" value="1"/>
</dbReference>
<evidence type="ECO:0000313" key="17">
    <source>
        <dbReference type="EMBL" id="GCE94544.1"/>
    </source>
</evidence>
<dbReference type="NCBIfam" id="TIGR02402">
    <property type="entry name" value="trehalose_TreZ"/>
    <property type="match status" value="1"/>
</dbReference>
<keyword evidence="6" id="KW-0963">Cytoplasm</keyword>
<dbReference type="InterPro" id="IPR012768">
    <property type="entry name" value="Trehalose_TreZ"/>
</dbReference>
<evidence type="ECO:0000256" key="11">
    <source>
        <dbReference type="ARBA" id="ARBA00032057"/>
    </source>
</evidence>
<dbReference type="CDD" id="cd11325">
    <property type="entry name" value="AmyAc_GTHase"/>
    <property type="match status" value="1"/>
</dbReference>
<dbReference type="SUPFAM" id="SSF51011">
    <property type="entry name" value="Glycosyl hydrolase domain"/>
    <property type="match status" value="1"/>
</dbReference>
<dbReference type="SUPFAM" id="SSF51445">
    <property type="entry name" value="(Trans)glycosidases"/>
    <property type="match status" value="1"/>
</dbReference>
<comment type="similarity">
    <text evidence="4">Belongs to the glycosyl hydrolase 13 family. GlgB subfamily.</text>
</comment>
<dbReference type="RefSeq" id="WP_152088569.1">
    <property type="nucleotide sequence ID" value="NZ_BIMW01000101.1"/>
</dbReference>
<dbReference type="InterPro" id="IPR006048">
    <property type="entry name" value="A-amylase/branching_C"/>
</dbReference>
<dbReference type="InterPro" id="IPR006047">
    <property type="entry name" value="GH13_cat_dom"/>
</dbReference>